<feature type="transmembrane region" description="Helical" evidence="1">
    <location>
        <begin position="17"/>
        <end position="36"/>
    </location>
</feature>
<keyword evidence="1" id="KW-1133">Transmembrane helix</keyword>
<dbReference type="EMBL" id="CAJNDS010001591">
    <property type="protein sequence ID" value="CAE7266549.1"/>
    <property type="molecule type" value="Genomic_DNA"/>
</dbReference>
<gene>
    <name evidence="2" type="primary">HERC1</name>
    <name evidence="2" type="ORF">SNAT2548_LOCUS14106</name>
</gene>
<protein>
    <submittedName>
        <fullName evidence="2">HERC1 protein</fullName>
    </submittedName>
</protein>
<evidence type="ECO:0000256" key="1">
    <source>
        <dbReference type="SAM" id="Phobius"/>
    </source>
</evidence>
<dbReference type="AlphaFoldDB" id="A0A812MFE7"/>
<accession>A0A812MFE7</accession>
<feature type="transmembrane region" description="Helical" evidence="1">
    <location>
        <begin position="123"/>
        <end position="145"/>
    </location>
</feature>
<evidence type="ECO:0000313" key="3">
    <source>
        <dbReference type="Proteomes" id="UP000604046"/>
    </source>
</evidence>
<proteinExistence type="predicted"/>
<evidence type="ECO:0000313" key="2">
    <source>
        <dbReference type="EMBL" id="CAE7266549.1"/>
    </source>
</evidence>
<dbReference type="OrthoDB" id="411163at2759"/>
<keyword evidence="1" id="KW-0472">Membrane</keyword>
<sequence length="350" mass="38899">MSMSSCFFEPYGRQVRALFWVIVTLTLVIYVMSLGLRTTIQAVSQDTLTHCGYGDLFDLDELPVSSQTGTTCKLHYMYGEEYCASVIGCMFSIFRCIVGECTTKGGRSLTMIFSDGFGVRFDVFYAGTMIIVLMGLFNIITAIFVEATLNGLKENETHRRYAKAYESSYMTEQLAKLVMVLSSQVQKMRNRNHSLPGLLGESMLPGAIMTIRETMAAAGGVDSESPAATNANLHAEETYLSEEEFNQLIRMPEVRMLLNELDVNVEPRPGVFEAFNTEEDGTVSISELVSGLMRLRGDLHKVDLVIAQMGLENLQKQILEVKNSNTQIARKIGAFNTKRSATLSRVSSEI</sequence>
<reference evidence="2" key="1">
    <citation type="submission" date="2021-02" db="EMBL/GenBank/DDBJ databases">
        <authorList>
            <person name="Dougan E. K."/>
            <person name="Rhodes N."/>
            <person name="Thang M."/>
            <person name="Chan C."/>
        </authorList>
    </citation>
    <scope>NUCLEOTIDE SEQUENCE</scope>
</reference>
<dbReference type="Proteomes" id="UP000604046">
    <property type="component" value="Unassembled WGS sequence"/>
</dbReference>
<keyword evidence="3" id="KW-1185">Reference proteome</keyword>
<organism evidence="2 3">
    <name type="scientific">Symbiodinium natans</name>
    <dbReference type="NCBI Taxonomy" id="878477"/>
    <lineage>
        <taxon>Eukaryota</taxon>
        <taxon>Sar</taxon>
        <taxon>Alveolata</taxon>
        <taxon>Dinophyceae</taxon>
        <taxon>Suessiales</taxon>
        <taxon>Symbiodiniaceae</taxon>
        <taxon>Symbiodinium</taxon>
    </lineage>
</organism>
<name>A0A812MFE7_9DINO</name>
<comment type="caution">
    <text evidence="2">The sequence shown here is derived from an EMBL/GenBank/DDBJ whole genome shotgun (WGS) entry which is preliminary data.</text>
</comment>
<keyword evidence="1" id="KW-0812">Transmembrane</keyword>